<evidence type="ECO:0000313" key="6">
    <source>
        <dbReference type="EMBL" id="KAJ2668798.1"/>
    </source>
</evidence>
<reference evidence="6" key="1">
    <citation type="submission" date="2022-07" db="EMBL/GenBank/DDBJ databases">
        <title>Phylogenomic reconstructions and comparative analyses of Kickxellomycotina fungi.</title>
        <authorList>
            <person name="Reynolds N.K."/>
            <person name="Stajich J.E."/>
            <person name="Barry K."/>
            <person name="Grigoriev I.V."/>
            <person name="Crous P."/>
            <person name="Smith M.E."/>
        </authorList>
    </citation>
    <scope>NUCLEOTIDE SEQUENCE</scope>
    <source>
        <strain evidence="6">NRRL 3115</strain>
    </source>
</reference>
<keyword evidence="4" id="KW-0539">Nucleus</keyword>
<dbReference type="Proteomes" id="UP001151518">
    <property type="component" value="Unassembled WGS sequence"/>
</dbReference>
<dbReference type="EMBL" id="JANBTW010000177">
    <property type="protein sequence ID" value="KAJ2668798.1"/>
    <property type="molecule type" value="Genomic_DNA"/>
</dbReference>
<dbReference type="AlphaFoldDB" id="A0A9W8KTT2"/>
<protein>
    <recommendedName>
        <fullName evidence="3">Ribosome biogenesis protein SLX9</fullName>
    </recommendedName>
</protein>
<evidence type="ECO:0000256" key="2">
    <source>
        <dbReference type="ARBA" id="ARBA00011022"/>
    </source>
</evidence>
<dbReference type="GO" id="GO:0030688">
    <property type="term" value="C:preribosome, small subunit precursor"/>
    <property type="evidence" value="ECO:0007669"/>
    <property type="project" value="InterPro"/>
</dbReference>
<evidence type="ECO:0000256" key="1">
    <source>
        <dbReference type="ARBA" id="ARBA00004604"/>
    </source>
</evidence>
<comment type="similarity">
    <text evidence="2">Belongs to the SLX9 family.</text>
</comment>
<dbReference type="GO" id="GO:0005730">
    <property type="term" value="C:nucleolus"/>
    <property type="evidence" value="ECO:0007669"/>
    <property type="project" value="UniProtKB-SubCell"/>
</dbReference>
<evidence type="ECO:0000256" key="3">
    <source>
        <dbReference type="ARBA" id="ARBA00021321"/>
    </source>
</evidence>
<dbReference type="OrthoDB" id="18703at2759"/>
<dbReference type="GO" id="GO:0030686">
    <property type="term" value="C:90S preribosome"/>
    <property type="evidence" value="ECO:0007669"/>
    <property type="project" value="InterPro"/>
</dbReference>
<gene>
    <name evidence="6" type="ORF">GGI25_006353</name>
</gene>
<organism evidence="6 7">
    <name type="scientific">Coemansia spiralis</name>
    <dbReference type="NCBI Taxonomy" id="417178"/>
    <lineage>
        <taxon>Eukaryota</taxon>
        <taxon>Fungi</taxon>
        <taxon>Fungi incertae sedis</taxon>
        <taxon>Zoopagomycota</taxon>
        <taxon>Kickxellomycotina</taxon>
        <taxon>Kickxellomycetes</taxon>
        <taxon>Kickxellales</taxon>
        <taxon>Kickxellaceae</taxon>
        <taxon>Coemansia</taxon>
    </lineage>
</organism>
<proteinExistence type="inferred from homology"/>
<feature type="compositionally biased region" description="Basic residues" evidence="5">
    <location>
        <begin position="41"/>
        <end position="50"/>
    </location>
</feature>
<evidence type="ECO:0000256" key="4">
    <source>
        <dbReference type="ARBA" id="ARBA00023242"/>
    </source>
</evidence>
<dbReference type="PANTHER" id="PTHR31109:SF2">
    <property type="entry name" value="RIBOSOME BIOGENESIS PROTEIN SLX9 HOMOLOG"/>
    <property type="match status" value="1"/>
</dbReference>
<evidence type="ECO:0000313" key="7">
    <source>
        <dbReference type="Proteomes" id="UP001151518"/>
    </source>
</evidence>
<feature type="compositionally biased region" description="Basic and acidic residues" evidence="5">
    <location>
        <begin position="51"/>
        <end position="61"/>
    </location>
</feature>
<dbReference type="Pfam" id="PF15341">
    <property type="entry name" value="SLX9"/>
    <property type="match status" value="1"/>
</dbReference>
<sequence>MPRIARERTKHHQPSARPSTHDIASAPVPLLERTAAEPKTTKRTKRHERHLKWVERIDSAKKAQRAAQRREGRATNKSALVRGMHTMDESLREIQAQVLAHEITETPKTTTTKMKARNKSTVEEEKRFNQVLLHPAFQQNPLATIRQHLTNTLKPSESNPK</sequence>
<feature type="region of interest" description="Disordered" evidence="5">
    <location>
        <begin position="1"/>
        <end position="81"/>
    </location>
</feature>
<evidence type="ECO:0000256" key="5">
    <source>
        <dbReference type="SAM" id="MobiDB-lite"/>
    </source>
</evidence>
<comment type="subcellular location">
    <subcellularLocation>
        <location evidence="1">Nucleus</location>
        <location evidence="1">Nucleolus</location>
    </subcellularLocation>
</comment>
<comment type="caution">
    <text evidence="6">The sequence shown here is derived from an EMBL/GenBank/DDBJ whole genome shotgun (WGS) entry which is preliminary data.</text>
</comment>
<dbReference type="InterPro" id="IPR028160">
    <property type="entry name" value="Slx9-like"/>
</dbReference>
<dbReference type="GO" id="GO:0000462">
    <property type="term" value="P:maturation of SSU-rRNA from tricistronic rRNA transcript (SSU-rRNA, 5.8S rRNA, LSU-rRNA)"/>
    <property type="evidence" value="ECO:0007669"/>
    <property type="project" value="InterPro"/>
</dbReference>
<dbReference type="PANTHER" id="PTHR31109">
    <property type="entry name" value="PROTEIN FAM207A"/>
    <property type="match status" value="1"/>
</dbReference>
<accession>A0A9W8KTT2</accession>
<name>A0A9W8KTT2_9FUNG</name>